<evidence type="ECO:0000256" key="1">
    <source>
        <dbReference type="SAM" id="Phobius"/>
    </source>
</evidence>
<keyword evidence="1" id="KW-1133">Transmembrane helix</keyword>
<dbReference type="AlphaFoldDB" id="A0A2M6Z3J0"/>
<dbReference type="Proteomes" id="UP000228777">
    <property type="component" value="Unassembled WGS sequence"/>
</dbReference>
<name>A0A2M6Z3J0_9BACT</name>
<evidence type="ECO:0000313" key="2">
    <source>
        <dbReference type="EMBL" id="PIU46978.1"/>
    </source>
</evidence>
<accession>A0A2M6Z3J0</accession>
<sequence length="276" mass="31937">MEFFEFYFNPKTKRSGVYSEAERSVKTKREVNYETFCFETKKNKEKLGNLYMAGELKGSLSKNPYLLSNLANIIKKEYYRPIENDTPPQGAGKNLQKALGKANEFLSSQIKNNLSLLGNLNFAVLTINQNFSLNFTKIGDIKIFLLKNNQILDTGKSIETEETRQLFQHIVVGKLEENDKILILNKEIIDLFEKENIFGELMSAKKSEVKKIFKKKKRLFKKNSGFCFLIIVSSFVKKIFTFPKISFPKINTKLKRTLISLLILIILLILGYLIFR</sequence>
<dbReference type="EMBL" id="PEWP01000020">
    <property type="protein sequence ID" value="PIU46978.1"/>
    <property type="molecule type" value="Genomic_DNA"/>
</dbReference>
<feature type="transmembrane region" description="Helical" evidence="1">
    <location>
        <begin position="256"/>
        <end position="275"/>
    </location>
</feature>
<keyword evidence="1" id="KW-0812">Transmembrane</keyword>
<gene>
    <name evidence="2" type="ORF">COS93_01190</name>
</gene>
<feature type="transmembrane region" description="Helical" evidence="1">
    <location>
        <begin position="219"/>
        <end position="236"/>
    </location>
</feature>
<protein>
    <submittedName>
        <fullName evidence="2">Uncharacterized protein</fullName>
    </submittedName>
</protein>
<organism evidence="2 3">
    <name type="scientific">bacterium (Candidatus Gribaldobacteria) CG07_land_8_20_14_0_80_33_18</name>
    <dbReference type="NCBI Taxonomy" id="2014272"/>
    <lineage>
        <taxon>Bacteria</taxon>
        <taxon>Candidatus Gribaldobacteria</taxon>
    </lineage>
</organism>
<comment type="caution">
    <text evidence="2">The sequence shown here is derived from an EMBL/GenBank/DDBJ whole genome shotgun (WGS) entry which is preliminary data.</text>
</comment>
<proteinExistence type="predicted"/>
<evidence type="ECO:0000313" key="3">
    <source>
        <dbReference type="Proteomes" id="UP000228777"/>
    </source>
</evidence>
<reference evidence="3" key="1">
    <citation type="submission" date="2017-09" db="EMBL/GenBank/DDBJ databases">
        <title>Depth-based differentiation of microbial function through sediment-hosted aquifers and enrichment of novel symbionts in the deep terrestrial subsurface.</title>
        <authorList>
            <person name="Probst A.J."/>
            <person name="Ladd B."/>
            <person name="Jarett J.K."/>
            <person name="Geller-Mcgrath D.E."/>
            <person name="Sieber C.M.K."/>
            <person name="Emerson J.B."/>
            <person name="Anantharaman K."/>
            <person name="Thomas B.C."/>
            <person name="Malmstrom R."/>
            <person name="Stieglmeier M."/>
            <person name="Klingl A."/>
            <person name="Woyke T."/>
            <person name="Ryan C.M."/>
            <person name="Banfield J.F."/>
        </authorList>
    </citation>
    <scope>NUCLEOTIDE SEQUENCE [LARGE SCALE GENOMIC DNA]</scope>
</reference>
<keyword evidence="1" id="KW-0472">Membrane</keyword>